<dbReference type="InterPro" id="IPR002549">
    <property type="entry name" value="AI-2E-like"/>
</dbReference>
<dbReference type="InterPro" id="IPR014227">
    <property type="entry name" value="YtvI-like"/>
</dbReference>
<comment type="similarity">
    <text evidence="2">Belongs to the autoinducer-2 exporter (AI-2E) (TC 2.A.86) family.</text>
</comment>
<protein>
    <submittedName>
        <fullName evidence="7">Sporulation integral membrane protein YtvI</fullName>
    </submittedName>
</protein>
<gene>
    <name evidence="7" type="ORF">J2S77_001174</name>
</gene>
<feature type="transmembrane region" description="Helical" evidence="6">
    <location>
        <begin position="267"/>
        <end position="291"/>
    </location>
</feature>
<evidence type="ECO:0000256" key="2">
    <source>
        <dbReference type="ARBA" id="ARBA00009773"/>
    </source>
</evidence>
<feature type="transmembrane region" description="Helical" evidence="6">
    <location>
        <begin position="12"/>
        <end position="40"/>
    </location>
</feature>
<keyword evidence="3 6" id="KW-0812">Transmembrane</keyword>
<feature type="transmembrane region" description="Helical" evidence="6">
    <location>
        <begin position="241"/>
        <end position="261"/>
    </location>
</feature>
<evidence type="ECO:0000313" key="7">
    <source>
        <dbReference type="EMBL" id="MDQ0159210.1"/>
    </source>
</evidence>
<keyword evidence="5 6" id="KW-0472">Membrane</keyword>
<proteinExistence type="inferred from homology"/>
<dbReference type="NCBIfam" id="TIGR02872">
    <property type="entry name" value="spore_ytvI"/>
    <property type="match status" value="1"/>
</dbReference>
<reference evidence="7 8" key="1">
    <citation type="submission" date="2023-07" db="EMBL/GenBank/DDBJ databases">
        <title>Genomic Encyclopedia of Type Strains, Phase IV (KMG-IV): sequencing the most valuable type-strain genomes for metagenomic binning, comparative biology and taxonomic classification.</title>
        <authorList>
            <person name="Goeker M."/>
        </authorList>
    </citation>
    <scope>NUCLEOTIDE SEQUENCE [LARGE SCALE GENOMIC DNA]</scope>
    <source>
        <strain evidence="7 8">DSM 16460</strain>
    </source>
</reference>
<feature type="transmembrane region" description="Helical" evidence="6">
    <location>
        <begin position="312"/>
        <end position="337"/>
    </location>
</feature>
<name>A0ABT9VEH7_9BACI</name>
<keyword evidence="8" id="KW-1185">Reference proteome</keyword>
<organism evidence="7 8">
    <name type="scientific">Alkalibacillus salilacus</name>
    <dbReference type="NCBI Taxonomy" id="284582"/>
    <lineage>
        <taxon>Bacteria</taxon>
        <taxon>Bacillati</taxon>
        <taxon>Bacillota</taxon>
        <taxon>Bacilli</taxon>
        <taxon>Bacillales</taxon>
        <taxon>Bacillaceae</taxon>
        <taxon>Alkalibacillus</taxon>
    </lineage>
</organism>
<dbReference type="PANTHER" id="PTHR21716:SF68">
    <property type="entry name" value="TRANSPORT PROTEIN YTVI-RELATED"/>
    <property type="match status" value="1"/>
</dbReference>
<feature type="transmembrane region" description="Helical" evidence="6">
    <location>
        <begin position="155"/>
        <end position="178"/>
    </location>
</feature>
<evidence type="ECO:0000256" key="1">
    <source>
        <dbReference type="ARBA" id="ARBA00004141"/>
    </source>
</evidence>
<evidence type="ECO:0000256" key="6">
    <source>
        <dbReference type="SAM" id="Phobius"/>
    </source>
</evidence>
<accession>A0ABT9VEH7</accession>
<comment type="caution">
    <text evidence="7">The sequence shown here is derived from an EMBL/GenBank/DDBJ whole genome shotgun (WGS) entry which is preliminary data.</text>
</comment>
<dbReference type="Proteomes" id="UP001224359">
    <property type="component" value="Unassembled WGS sequence"/>
</dbReference>
<evidence type="ECO:0000256" key="5">
    <source>
        <dbReference type="ARBA" id="ARBA00023136"/>
    </source>
</evidence>
<dbReference type="PANTHER" id="PTHR21716">
    <property type="entry name" value="TRANSMEMBRANE PROTEIN"/>
    <property type="match status" value="1"/>
</dbReference>
<sequence>MFKYLSKKQWTLIFLAIIAIIVGYFILPISIPLILALFTALLLNPGVSWFMNRLNLKRTMAVTIVFFIFLTVIATIGTYTVTKTIGQVVKLTENAPEYIEEVEDMLIDMQDNINAFTEDWPNQFVQEVEQTSIQHLQSLEQQIMGYVEIDQVAQFILNIPDFLISFIVYLIALFLFMLDLPTLRTKMYNLMTDETQEKFKFMNNRLAYVLLGFFKAQFLVSLIIFSVTLVALIFITPEIALLMSIIIWAVDLIPIIGSIIILAPWSIYMFLAGDTLMGIQLGVLAIVLLAIRRTIEPKVMGHHIGLKPLPTLIAMYIGLQLIGVLGFFIGPIVVIIFNSAREAGIIKWRVKI</sequence>
<dbReference type="Pfam" id="PF01594">
    <property type="entry name" value="AI-2E_transport"/>
    <property type="match status" value="1"/>
</dbReference>
<evidence type="ECO:0000313" key="8">
    <source>
        <dbReference type="Proteomes" id="UP001224359"/>
    </source>
</evidence>
<dbReference type="RefSeq" id="WP_306975494.1">
    <property type="nucleotide sequence ID" value="NZ_JAUSTQ010000003.1"/>
</dbReference>
<evidence type="ECO:0000256" key="4">
    <source>
        <dbReference type="ARBA" id="ARBA00022989"/>
    </source>
</evidence>
<dbReference type="EMBL" id="JAUSTQ010000003">
    <property type="protein sequence ID" value="MDQ0159210.1"/>
    <property type="molecule type" value="Genomic_DNA"/>
</dbReference>
<feature type="transmembrane region" description="Helical" evidence="6">
    <location>
        <begin position="206"/>
        <end position="234"/>
    </location>
</feature>
<feature type="transmembrane region" description="Helical" evidence="6">
    <location>
        <begin position="60"/>
        <end position="81"/>
    </location>
</feature>
<comment type="subcellular location">
    <subcellularLocation>
        <location evidence="1">Membrane</location>
        <topology evidence="1">Multi-pass membrane protein</topology>
    </subcellularLocation>
</comment>
<keyword evidence="4 6" id="KW-1133">Transmembrane helix</keyword>
<evidence type="ECO:0000256" key="3">
    <source>
        <dbReference type="ARBA" id="ARBA00022692"/>
    </source>
</evidence>